<evidence type="ECO:0000256" key="1">
    <source>
        <dbReference type="SAM" id="SignalP"/>
    </source>
</evidence>
<reference evidence="2" key="1">
    <citation type="submission" date="2021-03" db="EMBL/GenBank/DDBJ databases">
        <authorList>
            <person name="Kanchanasin P."/>
            <person name="Saeng-In P."/>
            <person name="Phongsopitanun W."/>
            <person name="Yuki M."/>
            <person name="Kudo T."/>
            <person name="Ohkuma M."/>
            <person name="Tanasupawat S."/>
        </authorList>
    </citation>
    <scope>NUCLEOTIDE SEQUENCE</scope>
    <source>
        <strain evidence="2">GKU 128</strain>
    </source>
</reference>
<sequence>MLTRIAASAVIVIGLATPITASSSASASSASASSAAQATSTGQRAAPGWHGVPTPTLQPGAALYQVAPANRRLAWAVGAQNDSKASVLLRWNGRAWKEQMLPDTPGAGLSSVAVAGPNRAWAGGGKSPDGKGYAIHWNGRAWRRVDVPDGLRITKIAASRGGAAWALASDSMSTSVLRYEKHQWVRADVPLPAHAYPWAIAVRNARDVWITGSASDLPFALHWDGTQWQNVAVPGGYYQVIAQILPLGPDNVWAYSDDTYMNVSATLLHWDGTTWTAAKPGVQLGSSSQLAEDGEGGFWLSYYGGLGHSRYLHYQSGQFTDAQGPDRTDVYVDTLNIARVPGSRLIWSVGRGRDYSGANGPDQAVIERFN</sequence>
<name>A0A939PA60_9ACTN</name>
<evidence type="ECO:0000313" key="3">
    <source>
        <dbReference type="Proteomes" id="UP000669179"/>
    </source>
</evidence>
<keyword evidence="3" id="KW-1185">Reference proteome</keyword>
<keyword evidence="1" id="KW-0732">Signal</keyword>
<feature type="chain" id="PRO_5039038203" evidence="1">
    <location>
        <begin position="28"/>
        <end position="370"/>
    </location>
</feature>
<comment type="caution">
    <text evidence="2">The sequence shown here is derived from an EMBL/GenBank/DDBJ whole genome shotgun (WGS) entry which is preliminary data.</text>
</comment>
<dbReference type="Proteomes" id="UP000669179">
    <property type="component" value="Unassembled WGS sequence"/>
</dbReference>
<gene>
    <name evidence="2" type="ORF">J4573_16930</name>
</gene>
<proteinExistence type="predicted"/>
<feature type="signal peptide" evidence="1">
    <location>
        <begin position="1"/>
        <end position="27"/>
    </location>
</feature>
<evidence type="ECO:0000313" key="2">
    <source>
        <dbReference type="EMBL" id="MBO2448790.1"/>
    </source>
</evidence>
<protein>
    <submittedName>
        <fullName evidence="2">Uncharacterized protein</fullName>
    </submittedName>
</protein>
<dbReference type="AlphaFoldDB" id="A0A939PA60"/>
<dbReference type="RefSeq" id="WP_208256449.1">
    <property type="nucleotide sequence ID" value="NZ_JAGEOJ010000006.1"/>
</dbReference>
<accession>A0A939PA60</accession>
<organism evidence="2 3">
    <name type="scientific">Actinomadura barringtoniae</name>
    <dbReference type="NCBI Taxonomy" id="1427535"/>
    <lineage>
        <taxon>Bacteria</taxon>
        <taxon>Bacillati</taxon>
        <taxon>Actinomycetota</taxon>
        <taxon>Actinomycetes</taxon>
        <taxon>Streptosporangiales</taxon>
        <taxon>Thermomonosporaceae</taxon>
        <taxon>Actinomadura</taxon>
    </lineage>
</organism>
<dbReference type="EMBL" id="JAGEOJ010000006">
    <property type="protein sequence ID" value="MBO2448790.1"/>
    <property type="molecule type" value="Genomic_DNA"/>
</dbReference>
<dbReference type="SUPFAM" id="SSF63825">
    <property type="entry name" value="YWTD domain"/>
    <property type="match status" value="1"/>
</dbReference>